<name>A0A067P8H1_9AGAM</name>
<dbReference type="STRING" id="933084.A0A067P8H1"/>
<dbReference type="PROSITE" id="PS50235">
    <property type="entry name" value="USP_3"/>
    <property type="match status" value="1"/>
</dbReference>
<dbReference type="HOGENOM" id="CLU_1981900_0_0_1"/>
<dbReference type="InParanoid" id="A0A067P8H1"/>
<dbReference type="Proteomes" id="UP000027265">
    <property type="component" value="Unassembled WGS sequence"/>
</dbReference>
<dbReference type="AlphaFoldDB" id="A0A067P8H1"/>
<dbReference type="InterPro" id="IPR038765">
    <property type="entry name" value="Papain-like_cys_pep_sf"/>
</dbReference>
<accession>A0A067P8H1</accession>
<dbReference type="Gene3D" id="3.90.70.10">
    <property type="entry name" value="Cysteine proteinases"/>
    <property type="match status" value="1"/>
</dbReference>
<dbReference type="GO" id="GO:0016579">
    <property type="term" value="P:protein deubiquitination"/>
    <property type="evidence" value="ECO:0007669"/>
    <property type="project" value="InterPro"/>
</dbReference>
<sequence>MHTITDALQYIPHPQSVQVTSPIRPGVIIDASQQVLIEPLPPILVLRLKRFHSHVGVGGAVKIGKQTPFGPELEIPAEIMSSAKKTSHPPRYKSFGMLFHHGLLASGGHYTIDILHPNRDQSLHKP</sequence>
<protein>
    <recommendedName>
        <fullName evidence="1">USP domain-containing protein</fullName>
    </recommendedName>
</protein>
<dbReference type="Pfam" id="PF00443">
    <property type="entry name" value="UCH"/>
    <property type="match status" value="1"/>
</dbReference>
<dbReference type="InterPro" id="IPR028889">
    <property type="entry name" value="USP"/>
</dbReference>
<dbReference type="EMBL" id="KL197766">
    <property type="protein sequence ID" value="KDQ50115.1"/>
    <property type="molecule type" value="Genomic_DNA"/>
</dbReference>
<evidence type="ECO:0000313" key="2">
    <source>
        <dbReference type="EMBL" id="KDQ50115.1"/>
    </source>
</evidence>
<reference evidence="3" key="1">
    <citation type="journal article" date="2014" name="Proc. Natl. Acad. Sci. U.S.A.">
        <title>Extensive sampling of basidiomycete genomes demonstrates inadequacy of the white-rot/brown-rot paradigm for wood decay fungi.</title>
        <authorList>
            <person name="Riley R."/>
            <person name="Salamov A.A."/>
            <person name="Brown D.W."/>
            <person name="Nagy L.G."/>
            <person name="Floudas D."/>
            <person name="Held B.W."/>
            <person name="Levasseur A."/>
            <person name="Lombard V."/>
            <person name="Morin E."/>
            <person name="Otillar R."/>
            <person name="Lindquist E.A."/>
            <person name="Sun H."/>
            <person name="LaButti K.M."/>
            <person name="Schmutz J."/>
            <person name="Jabbour D."/>
            <person name="Luo H."/>
            <person name="Baker S.E."/>
            <person name="Pisabarro A.G."/>
            <person name="Walton J.D."/>
            <person name="Blanchette R.A."/>
            <person name="Henrissat B."/>
            <person name="Martin F."/>
            <person name="Cullen D."/>
            <person name="Hibbett D.S."/>
            <person name="Grigoriev I.V."/>
        </authorList>
    </citation>
    <scope>NUCLEOTIDE SEQUENCE [LARGE SCALE GENOMIC DNA]</scope>
    <source>
        <strain evidence="3">MUCL 33604</strain>
    </source>
</reference>
<evidence type="ECO:0000313" key="3">
    <source>
        <dbReference type="Proteomes" id="UP000027265"/>
    </source>
</evidence>
<dbReference type="CDD" id="cd02257">
    <property type="entry name" value="Peptidase_C19"/>
    <property type="match status" value="1"/>
</dbReference>
<dbReference type="InterPro" id="IPR001394">
    <property type="entry name" value="Peptidase_C19_UCH"/>
</dbReference>
<dbReference type="GO" id="GO:0004843">
    <property type="term" value="F:cysteine-type deubiquitinase activity"/>
    <property type="evidence" value="ECO:0007669"/>
    <property type="project" value="InterPro"/>
</dbReference>
<dbReference type="SUPFAM" id="SSF54001">
    <property type="entry name" value="Cysteine proteinases"/>
    <property type="match status" value="1"/>
</dbReference>
<dbReference type="OrthoDB" id="429671at2759"/>
<gene>
    <name evidence="2" type="ORF">JAAARDRAFT_42360</name>
</gene>
<keyword evidence="3" id="KW-1185">Reference proteome</keyword>
<feature type="domain" description="USP" evidence="1">
    <location>
        <begin position="1"/>
        <end position="126"/>
    </location>
</feature>
<organism evidence="2 3">
    <name type="scientific">Jaapia argillacea MUCL 33604</name>
    <dbReference type="NCBI Taxonomy" id="933084"/>
    <lineage>
        <taxon>Eukaryota</taxon>
        <taxon>Fungi</taxon>
        <taxon>Dikarya</taxon>
        <taxon>Basidiomycota</taxon>
        <taxon>Agaricomycotina</taxon>
        <taxon>Agaricomycetes</taxon>
        <taxon>Agaricomycetidae</taxon>
        <taxon>Jaapiales</taxon>
        <taxon>Jaapiaceae</taxon>
        <taxon>Jaapia</taxon>
    </lineage>
</organism>
<proteinExistence type="predicted"/>
<evidence type="ECO:0000259" key="1">
    <source>
        <dbReference type="PROSITE" id="PS50235"/>
    </source>
</evidence>